<comment type="caution">
    <text evidence="1">The sequence shown here is derived from an EMBL/GenBank/DDBJ whole genome shotgun (WGS) entry which is preliminary data.</text>
</comment>
<gene>
    <name evidence="1" type="ORF">FC65_GL001426</name>
</gene>
<keyword evidence="2" id="KW-1185">Reference proteome</keyword>
<evidence type="ECO:0000313" key="1">
    <source>
        <dbReference type="EMBL" id="KRM18038.1"/>
    </source>
</evidence>
<sequence>MRNDLRQGVLKDMKENIKPNYAALGRQYNADYRTIKKVVEEIATDQVKTREVVKKQAYWSLLKQSSMIN</sequence>
<dbReference type="Proteomes" id="UP000051217">
    <property type="component" value="Unassembled WGS sequence"/>
</dbReference>
<reference evidence="1 2" key="1">
    <citation type="journal article" date="2015" name="Genome Announc.">
        <title>Expanding the biotechnology potential of lactobacilli through comparative genomics of 213 strains and associated genera.</title>
        <authorList>
            <person name="Sun Z."/>
            <person name="Harris H.M."/>
            <person name="McCann A."/>
            <person name="Guo C."/>
            <person name="Argimon S."/>
            <person name="Zhang W."/>
            <person name="Yang X."/>
            <person name="Jeffery I.B."/>
            <person name="Cooney J.C."/>
            <person name="Kagawa T.F."/>
            <person name="Liu W."/>
            <person name="Song Y."/>
            <person name="Salvetti E."/>
            <person name="Wrobel A."/>
            <person name="Rasinkangas P."/>
            <person name="Parkhill J."/>
            <person name="Rea M.C."/>
            <person name="O'Sullivan O."/>
            <person name="Ritari J."/>
            <person name="Douillard F.P."/>
            <person name="Paul Ross R."/>
            <person name="Yang R."/>
            <person name="Briner A.E."/>
            <person name="Felis G.E."/>
            <person name="de Vos W.M."/>
            <person name="Barrangou R."/>
            <person name="Klaenhammer T.R."/>
            <person name="Caufield P.W."/>
            <person name="Cui Y."/>
            <person name="Zhang H."/>
            <person name="O'Toole P.W."/>
        </authorList>
    </citation>
    <scope>NUCLEOTIDE SEQUENCE [LARGE SCALE GENOMIC DNA]</scope>
    <source>
        <strain evidence="1 2">DSM 15836</strain>
    </source>
</reference>
<evidence type="ECO:0000313" key="2">
    <source>
        <dbReference type="Proteomes" id="UP000051217"/>
    </source>
</evidence>
<name>A0ABR5PGY7_9LACO</name>
<accession>A0ABR5PGY7</accession>
<proteinExistence type="predicted"/>
<dbReference type="RefSeq" id="WP_082619106.1">
    <property type="nucleotide sequence ID" value="NZ_AZFI01000339.1"/>
</dbReference>
<dbReference type="EMBL" id="AZFI01000339">
    <property type="protein sequence ID" value="KRM18038.1"/>
    <property type="molecule type" value="Genomic_DNA"/>
</dbReference>
<protein>
    <submittedName>
        <fullName evidence="1">Uncharacterized protein</fullName>
    </submittedName>
</protein>
<organism evidence="1 2">
    <name type="scientific">Ligilactobacillus acidipiscis DSM 15836</name>
    <dbReference type="NCBI Taxonomy" id="1423716"/>
    <lineage>
        <taxon>Bacteria</taxon>
        <taxon>Bacillati</taxon>
        <taxon>Bacillota</taxon>
        <taxon>Bacilli</taxon>
        <taxon>Lactobacillales</taxon>
        <taxon>Lactobacillaceae</taxon>
        <taxon>Ligilactobacillus</taxon>
    </lineage>
</organism>